<dbReference type="Proteomes" id="UP000828390">
    <property type="component" value="Unassembled WGS sequence"/>
</dbReference>
<proteinExistence type="predicted"/>
<organism evidence="1 2">
    <name type="scientific">Dreissena polymorpha</name>
    <name type="common">Zebra mussel</name>
    <name type="synonym">Mytilus polymorpha</name>
    <dbReference type="NCBI Taxonomy" id="45954"/>
    <lineage>
        <taxon>Eukaryota</taxon>
        <taxon>Metazoa</taxon>
        <taxon>Spiralia</taxon>
        <taxon>Lophotrochozoa</taxon>
        <taxon>Mollusca</taxon>
        <taxon>Bivalvia</taxon>
        <taxon>Autobranchia</taxon>
        <taxon>Heteroconchia</taxon>
        <taxon>Euheterodonta</taxon>
        <taxon>Imparidentia</taxon>
        <taxon>Neoheterodontei</taxon>
        <taxon>Myida</taxon>
        <taxon>Dreissenoidea</taxon>
        <taxon>Dreissenidae</taxon>
        <taxon>Dreissena</taxon>
    </lineage>
</organism>
<reference evidence="1" key="1">
    <citation type="journal article" date="2019" name="bioRxiv">
        <title>The Genome of the Zebra Mussel, Dreissena polymorpha: A Resource for Invasive Species Research.</title>
        <authorList>
            <person name="McCartney M.A."/>
            <person name="Auch B."/>
            <person name="Kono T."/>
            <person name="Mallez S."/>
            <person name="Zhang Y."/>
            <person name="Obille A."/>
            <person name="Becker A."/>
            <person name="Abrahante J.E."/>
            <person name="Garbe J."/>
            <person name="Badalamenti J.P."/>
            <person name="Herman A."/>
            <person name="Mangelson H."/>
            <person name="Liachko I."/>
            <person name="Sullivan S."/>
            <person name="Sone E.D."/>
            <person name="Koren S."/>
            <person name="Silverstein K.A.T."/>
            <person name="Beckman K.B."/>
            <person name="Gohl D.M."/>
        </authorList>
    </citation>
    <scope>NUCLEOTIDE SEQUENCE</scope>
    <source>
        <strain evidence="1">Duluth1</strain>
        <tissue evidence="1">Whole animal</tissue>
    </source>
</reference>
<reference evidence="1" key="2">
    <citation type="submission" date="2020-11" db="EMBL/GenBank/DDBJ databases">
        <authorList>
            <person name="McCartney M.A."/>
            <person name="Auch B."/>
            <person name="Kono T."/>
            <person name="Mallez S."/>
            <person name="Becker A."/>
            <person name="Gohl D.M."/>
            <person name="Silverstein K.A.T."/>
            <person name="Koren S."/>
            <person name="Bechman K.B."/>
            <person name="Herman A."/>
            <person name="Abrahante J.E."/>
            <person name="Garbe J."/>
        </authorList>
    </citation>
    <scope>NUCLEOTIDE SEQUENCE</scope>
    <source>
        <strain evidence="1">Duluth1</strain>
        <tissue evidence="1">Whole animal</tissue>
    </source>
</reference>
<gene>
    <name evidence="1" type="ORF">DPMN_110380</name>
</gene>
<protein>
    <submittedName>
        <fullName evidence="1">Uncharacterized protein</fullName>
    </submittedName>
</protein>
<accession>A0A9D4QNT9</accession>
<name>A0A9D4QNT9_DREPO</name>
<dbReference type="EMBL" id="JAIWYP010000004">
    <property type="protein sequence ID" value="KAH3837002.1"/>
    <property type="molecule type" value="Genomic_DNA"/>
</dbReference>
<evidence type="ECO:0000313" key="1">
    <source>
        <dbReference type="EMBL" id="KAH3837002.1"/>
    </source>
</evidence>
<evidence type="ECO:0000313" key="2">
    <source>
        <dbReference type="Proteomes" id="UP000828390"/>
    </source>
</evidence>
<sequence length="229" mass="26312">MDCSKLKFLGQLCTLSPKYLVKDVFHNRLLRYMNLENQSAGFMVDVYRLLGKYGLLQFLNEYIETGLFRTKFTWKIIIDQTVNLQAKIDVAQRLLCCDQYNLLENVIKPGNCPPLWDIARANPNLLTACQTILNSIGLVTSRPFSQKCSLCNLIVDNITVPLMCFCTTNDAQRKRLWEHLLNRIGIFRFTALMSMSAFWQTVSLLKLSAENENGRFSNLSITMAAFQLF</sequence>
<comment type="caution">
    <text evidence="1">The sequence shown here is derived from an EMBL/GenBank/DDBJ whole genome shotgun (WGS) entry which is preliminary data.</text>
</comment>
<keyword evidence="2" id="KW-1185">Reference proteome</keyword>
<dbReference type="AlphaFoldDB" id="A0A9D4QNT9"/>